<reference evidence="2 3" key="1">
    <citation type="submission" date="2018-06" db="EMBL/GenBank/DDBJ databases">
        <title>Extensive metabolic versatility and redundancy in microbially diverse, dynamic hydrothermal sediments.</title>
        <authorList>
            <person name="Dombrowski N."/>
            <person name="Teske A."/>
            <person name="Baker B.J."/>
        </authorList>
    </citation>
    <scope>NUCLEOTIDE SEQUENCE [LARGE SCALE GENOMIC DNA]</scope>
    <source>
        <strain evidence="2">B47_G16</strain>
    </source>
</reference>
<dbReference type="GO" id="GO:0015833">
    <property type="term" value="P:peptide transport"/>
    <property type="evidence" value="ECO:0007669"/>
    <property type="project" value="TreeGrafter"/>
</dbReference>
<dbReference type="PANTHER" id="PTHR30290">
    <property type="entry name" value="PERIPLASMIC BINDING COMPONENT OF ABC TRANSPORTER"/>
    <property type="match status" value="1"/>
</dbReference>
<proteinExistence type="predicted"/>
<dbReference type="PANTHER" id="PTHR30290:SF62">
    <property type="entry name" value="OLIGOPEPTIDE ABC TRANSPORTER, PERIPLASMIC OLIGOPEPTIDE-BINDING PROTEIN"/>
    <property type="match status" value="1"/>
</dbReference>
<comment type="caution">
    <text evidence="2">The sequence shown here is derived from an EMBL/GenBank/DDBJ whole genome shotgun (WGS) entry which is preliminary data.</text>
</comment>
<name>A0A497E1B9_UNCAE</name>
<dbReference type="Gene3D" id="3.10.105.10">
    <property type="entry name" value="Dipeptide-binding Protein, Domain 3"/>
    <property type="match status" value="1"/>
</dbReference>
<organism evidence="2 3">
    <name type="scientific">Aerophobetes bacterium</name>
    <dbReference type="NCBI Taxonomy" id="2030807"/>
    <lineage>
        <taxon>Bacteria</taxon>
        <taxon>Candidatus Aerophobota</taxon>
    </lineage>
</organism>
<accession>A0A497E1B9</accession>
<gene>
    <name evidence="2" type="ORF">DRJ00_09230</name>
</gene>
<feature type="domain" description="Solute-binding protein family 5" evidence="1">
    <location>
        <begin position="12"/>
        <end position="251"/>
    </location>
</feature>
<dbReference type="EMBL" id="QMPZ01000229">
    <property type="protein sequence ID" value="RLE06756.1"/>
    <property type="molecule type" value="Genomic_DNA"/>
</dbReference>
<dbReference type="Pfam" id="PF00496">
    <property type="entry name" value="SBP_bac_5"/>
    <property type="match status" value="1"/>
</dbReference>
<dbReference type="InterPro" id="IPR000914">
    <property type="entry name" value="SBP_5_dom"/>
</dbReference>
<dbReference type="AlphaFoldDB" id="A0A497E1B9"/>
<sequence length="382" mass="44656">MRKIDTYGNKYYRRNPYYWKVDIAGNQLPYVEGQDRILVEDLEVLNLKAIAGEFTYASWQLALKNYPLYKKGEKKGNYRTMLFPDARASECGFAFNYTHKDPVLKKIFNDIRWRQAMSLAINRDEINEVLFFGKGTPRQAVPDPGCSFYEDWMGKYYIEYDPERANKLLDEMGLKWDKKHQYRLRPDGKTLAITIEFNQTKPTIGKILELTKGYWEKVGVKVALKGEQNVFYQQRLRANECDMGVWAIGGASESYSRRASPIRLRPPWHWPQSSPLGGVEWWNWYNTNGKTGEEPPEEIKRLYRLVDEWLATPRGTEKYLKLGKEILTINVKGLYLIGTVGLVPRVAIIKNNLKNTPKAGSILSIEYDLWKPYQGDQWFFKR</sequence>
<protein>
    <recommendedName>
        <fullName evidence="1">Solute-binding protein family 5 domain-containing protein</fullName>
    </recommendedName>
</protein>
<dbReference type="GO" id="GO:1904680">
    <property type="term" value="F:peptide transmembrane transporter activity"/>
    <property type="evidence" value="ECO:0007669"/>
    <property type="project" value="TreeGrafter"/>
</dbReference>
<evidence type="ECO:0000313" key="3">
    <source>
        <dbReference type="Proteomes" id="UP000279422"/>
    </source>
</evidence>
<evidence type="ECO:0000313" key="2">
    <source>
        <dbReference type="EMBL" id="RLE06756.1"/>
    </source>
</evidence>
<dbReference type="InterPro" id="IPR039424">
    <property type="entry name" value="SBP_5"/>
</dbReference>
<evidence type="ECO:0000259" key="1">
    <source>
        <dbReference type="Pfam" id="PF00496"/>
    </source>
</evidence>
<dbReference type="Proteomes" id="UP000279422">
    <property type="component" value="Unassembled WGS sequence"/>
</dbReference>
<dbReference type="SUPFAM" id="SSF53850">
    <property type="entry name" value="Periplasmic binding protein-like II"/>
    <property type="match status" value="1"/>
</dbReference>